<gene>
    <name evidence="3" type="ORF">Ciccas_010252</name>
</gene>
<feature type="region of interest" description="Disordered" evidence="2">
    <location>
        <begin position="280"/>
        <end position="305"/>
    </location>
</feature>
<evidence type="ECO:0000256" key="2">
    <source>
        <dbReference type="SAM" id="MobiDB-lite"/>
    </source>
</evidence>
<reference evidence="3 4" key="1">
    <citation type="submission" date="2024-11" db="EMBL/GenBank/DDBJ databases">
        <title>Adaptive evolution of stress response genes in parasites aligns with host niche diversity.</title>
        <authorList>
            <person name="Hahn C."/>
            <person name="Resl P."/>
        </authorList>
    </citation>
    <scope>NUCLEOTIDE SEQUENCE [LARGE SCALE GENOMIC DNA]</scope>
    <source>
        <strain evidence="3">EGGRZ-B1_66</strain>
        <tissue evidence="3">Body</tissue>
    </source>
</reference>
<protein>
    <submittedName>
        <fullName evidence="3">Uncharacterized protein</fullName>
    </submittedName>
</protein>
<feature type="non-terminal residue" evidence="3">
    <location>
        <position position="1"/>
    </location>
</feature>
<keyword evidence="4" id="KW-1185">Reference proteome</keyword>
<feature type="region of interest" description="Disordered" evidence="2">
    <location>
        <begin position="139"/>
        <end position="231"/>
    </location>
</feature>
<evidence type="ECO:0000256" key="1">
    <source>
        <dbReference type="SAM" id="Coils"/>
    </source>
</evidence>
<proteinExistence type="predicted"/>
<dbReference type="Proteomes" id="UP001626550">
    <property type="component" value="Unassembled WGS sequence"/>
</dbReference>
<keyword evidence="1" id="KW-0175">Coiled coil</keyword>
<feature type="region of interest" description="Disordered" evidence="2">
    <location>
        <begin position="395"/>
        <end position="435"/>
    </location>
</feature>
<name>A0ABD2PUN1_9PLAT</name>
<organism evidence="3 4">
    <name type="scientific">Cichlidogyrus casuarinus</name>
    <dbReference type="NCBI Taxonomy" id="1844966"/>
    <lineage>
        <taxon>Eukaryota</taxon>
        <taxon>Metazoa</taxon>
        <taxon>Spiralia</taxon>
        <taxon>Lophotrochozoa</taxon>
        <taxon>Platyhelminthes</taxon>
        <taxon>Monogenea</taxon>
        <taxon>Monopisthocotylea</taxon>
        <taxon>Dactylogyridea</taxon>
        <taxon>Ancyrocephalidae</taxon>
        <taxon>Cichlidogyrus</taxon>
    </lineage>
</organism>
<dbReference type="EMBL" id="JBJKFK010002397">
    <property type="protein sequence ID" value="KAL3311168.1"/>
    <property type="molecule type" value="Genomic_DNA"/>
</dbReference>
<feature type="region of interest" description="Disordered" evidence="2">
    <location>
        <begin position="333"/>
        <end position="355"/>
    </location>
</feature>
<accession>A0ABD2PUN1</accession>
<evidence type="ECO:0000313" key="3">
    <source>
        <dbReference type="EMBL" id="KAL3311168.1"/>
    </source>
</evidence>
<dbReference type="AlphaFoldDB" id="A0ABD2PUN1"/>
<evidence type="ECO:0000313" key="4">
    <source>
        <dbReference type="Proteomes" id="UP001626550"/>
    </source>
</evidence>
<sequence>LDEPEMQTEAEELDPEQAALRTAELELAHFEAQLQPIERYGVNIASQMREDNLDDALEFAEVEMEESKKNLRLDQMKALREADEEKADVEEDDMLYCYGAYNPADRMAELDRLEQELLEEEQLIEAGLDEHQIAEAMANKRQAAAAPTRGRGKPRLKPRKSELADDSSVKSTPRIVNRPDSVGTPDYDEFDQDYPETCTPLHQNGDRGSFKASGGPFAPEHLLSSRRGRPSAKRINYQMGEDTPSDEDFDVDMDAETGEEGEETPWNKRRKLNFSSEFQDYDDVRPSRGRGRGRGSPGFGLVRAPRRPVTTTRFGYDATDFVYYDSRFSMPRKRNRMPDSTKQEQVPLDTSDLGDGIQIMSDWNKRQKRALEPEQIRFSSPPLKPASAYQKRVRNHNSNTMRSSTVPQPSASRFLMSSSQPTSSLLKLPPRPSAPPMPLRLPVHTVKNSAVTEMPVTQLLRPEGTPVFVVTRQIQTAGGEVVKQRFTHPVQAPAPFTAAVKSLSRVMTEPTYQTHYNATKITPIRVASPISPSPVIHHIPRTIRTTMSLSNGHLNADKNNPTTSRTRIIPILRAASSSTEYKPSGMKVVYLNSNQQVKTVISKSDSAGNRSAPSSQAE</sequence>
<comment type="caution">
    <text evidence="3">The sequence shown here is derived from an EMBL/GenBank/DDBJ whole genome shotgun (WGS) entry which is preliminary data.</text>
</comment>
<feature type="compositionally biased region" description="Polar residues" evidence="2">
    <location>
        <begin position="396"/>
        <end position="420"/>
    </location>
</feature>
<feature type="coiled-coil region" evidence="1">
    <location>
        <begin position="50"/>
        <end position="130"/>
    </location>
</feature>